<name>A0A9D1E4R1_9BACT</name>
<dbReference type="Pfam" id="PF12146">
    <property type="entry name" value="Hydrolase_4"/>
    <property type="match status" value="1"/>
</dbReference>
<dbReference type="EMBL" id="DVHL01000041">
    <property type="protein sequence ID" value="HIR66211.1"/>
    <property type="molecule type" value="Genomic_DNA"/>
</dbReference>
<gene>
    <name evidence="3" type="ORF">IAC95_04975</name>
</gene>
<evidence type="ECO:0000256" key="1">
    <source>
        <dbReference type="SAM" id="Phobius"/>
    </source>
</evidence>
<dbReference type="Proteomes" id="UP000824200">
    <property type="component" value="Unassembled WGS sequence"/>
</dbReference>
<dbReference type="AlphaFoldDB" id="A0A9D1E4R1"/>
<keyword evidence="1" id="KW-0812">Transmembrane</keyword>
<evidence type="ECO:0000313" key="4">
    <source>
        <dbReference type="Proteomes" id="UP000824200"/>
    </source>
</evidence>
<protein>
    <submittedName>
        <fullName evidence="3">Alpha/beta hydrolase</fullName>
    </submittedName>
</protein>
<dbReference type="Gene3D" id="3.40.50.1820">
    <property type="entry name" value="alpha/beta hydrolase"/>
    <property type="match status" value="1"/>
</dbReference>
<evidence type="ECO:0000313" key="3">
    <source>
        <dbReference type="EMBL" id="HIR66211.1"/>
    </source>
</evidence>
<dbReference type="InterPro" id="IPR029058">
    <property type="entry name" value="AB_hydrolase_fold"/>
</dbReference>
<sequence length="323" mass="36155">MAWYWIVLICVAGVAVLYLLLCYLIARRVLKAATTPVAHTLQEARTLQGEKEKMDFSEYDNVWRKESFILTGVQGKISGEIVYNTPTTPAKVAVVCHGHTWNRINSLKYAKVFYDKGYSLVLYDHAYFGLSQGTHTTLGDKEKFDLSTVLDFVRQKFGKDAVVCLHGESMGAATVLLELSVRNDVSFVVADCGFSDTMKYYRELSPQLTHLPAFPIVDMANAMSKRRYGYDFSKVKPIDAVMQSNVPICFIHGGEDKFISPHHSQWMYNASKNPLSELHIVDGAGHACSYNVDNSGYCDIVSKFIDKVEANLSLSKASQKTTK</sequence>
<dbReference type="InterPro" id="IPR022742">
    <property type="entry name" value="Hydrolase_4"/>
</dbReference>
<dbReference type="SUPFAM" id="SSF53474">
    <property type="entry name" value="alpha/beta-Hydrolases"/>
    <property type="match status" value="1"/>
</dbReference>
<feature type="transmembrane region" description="Helical" evidence="1">
    <location>
        <begin position="6"/>
        <end position="26"/>
    </location>
</feature>
<comment type="caution">
    <text evidence="3">The sequence shown here is derived from an EMBL/GenBank/DDBJ whole genome shotgun (WGS) entry which is preliminary data.</text>
</comment>
<reference evidence="3" key="1">
    <citation type="submission" date="2020-10" db="EMBL/GenBank/DDBJ databases">
        <authorList>
            <person name="Gilroy R."/>
        </authorList>
    </citation>
    <scope>NUCLEOTIDE SEQUENCE</scope>
    <source>
        <strain evidence="3">CHK121-14286</strain>
    </source>
</reference>
<proteinExistence type="predicted"/>
<organism evidence="3 4">
    <name type="scientific">Candidatus Fimimonas gallinarum</name>
    <dbReference type="NCBI Taxonomy" id="2840821"/>
    <lineage>
        <taxon>Bacteria</taxon>
        <taxon>Pseudomonadati</taxon>
        <taxon>Myxococcota</taxon>
        <taxon>Myxococcia</taxon>
        <taxon>Myxococcales</taxon>
        <taxon>Cystobacterineae</taxon>
        <taxon>Myxococcaceae</taxon>
        <taxon>Myxococcaceae incertae sedis</taxon>
        <taxon>Candidatus Fimimonas</taxon>
    </lineage>
</organism>
<evidence type="ECO:0000259" key="2">
    <source>
        <dbReference type="Pfam" id="PF12146"/>
    </source>
</evidence>
<dbReference type="PANTHER" id="PTHR43358:SF5">
    <property type="entry name" value="EXPORTED PROTEIN"/>
    <property type="match status" value="1"/>
</dbReference>
<keyword evidence="1" id="KW-0472">Membrane</keyword>
<dbReference type="InterPro" id="IPR052920">
    <property type="entry name" value="DNA-binding_regulatory"/>
</dbReference>
<reference evidence="3" key="2">
    <citation type="journal article" date="2021" name="PeerJ">
        <title>Extensive microbial diversity within the chicken gut microbiome revealed by metagenomics and culture.</title>
        <authorList>
            <person name="Gilroy R."/>
            <person name="Ravi A."/>
            <person name="Getino M."/>
            <person name="Pursley I."/>
            <person name="Horton D.L."/>
            <person name="Alikhan N.F."/>
            <person name="Baker D."/>
            <person name="Gharbi K."/>
            <person name="Hall N."/>
            <person name="Watson M."/>
            <person name="Adriaenssens E.M."/>
            <person name="Foster-Nyarko E."/>
            <person name="Jarju S."/>
            <person name="Secka A."/>
            <person name="Antonio M."/>
            <person name="Oren A."/>
            <person name="Chaudhuri R.R."/>
            <person name="La Ragione R."/>
            <person name="Hildebrand F."/>
            <person name="Pallen M.J."/>
        </authorList>
    </citation>
    <scope>NUCLEOTIDE SEQUENCE</scope>
    <source>
        <strain evidence="3">CHK121-14286</strain>
    </source>
</reference>
<dbReference type="GO" id="GO:0016787">
    <property type="term" value="F:hydrolase activity"/>
    <property type="evidence" value="ECO:0007669"/>
    <property type="project" value="UniProtKB-KW"/>
</dbReference>
<keyword evidence="3" id="KW-0378">Hydrolase</keyword>
<feature type="domain" description="Serine aminopeptidase S33" evidence="2">
    <location>
        <begin position="89"/>
        <end position="178"/>
    </location>
</feature>
<dbReference type="PANTHER" id="PTHR43358">
    <property type="entry name" value="ALPHA/BETA-HYDROLASE"/>
    <property type="match status" value="1"/>
</dbReference>
<accession>A0A9D1E4R1</accession>
<keyword evidence="1" id="KW-1133">Transmembrane helix</keyword>